<dbReference type="Proteomes" id="UP000006640">
    <property type="component" value="Chromosome"/>
</dbReference>
<evidence type="ECO:0000313" key="1">
    <source>
        <dbReference type="EMBL" id="ADG89188.1"/>
    </source>
</evidence>
<evidence type="ECO:0000313" key="2">
    <source>
        <dbReference type="Proteomes" id="UP000006640"/>
    </source>
</evidence>
<dbReference type="EMBL" id="CP001874">
    <property type="protein sequence ID" value="ADG89188.1"/>
    <property type="molecule type" value="Genomic_DNA"/>
</dbReference>
<dbReference type="HOGENOM" id="CLU_218463_0_0_11"/>
<organism evidence="1 2">
    <name type="scientific">Thermobispora bispora (strain ATCC 19993 / DSM 43833 / CBS 139.67 / JCM 10125 / KCTC 9307 / NBRC 14880 / R51)</name>
    <dbReference type="NCBI Taxonomy" id="469371"/>
    <lineage>
        <taxon>Bacteria</taxon>
        <taxon>Bacillati</taxon>
        <taxon>Actinomycetota</taxon>
        <taxon>Actinomycetes</taxon>
        <taxon>Streptosporangiales</taxon>
        <taxon>Streptosporangiaceae</taxon>
        <taxon>Thermobispora</taxon>
    </lineage>
</organism>
<accession>D6Y4L2</accession>
<gene>
    <name evidence="1" type="ordered locus">Tbis_2485</name>
</gene>
<name>D6Y4L2_THEBD</name>
<proteinExistence type="predicted"/>
<keyword evidence="2" id="KW-1185">Reference proteome</keyword>
<dbReference type="KEGG" id="tbi:Tbis_2485"/>
<reference evidence="1 2" key="1">
    <citation type="submission" date="2010-01" db="EMBL/GenBank/DDBJ databases">
        <title>The complete genome of Thermobispora bispora DSM 43833.</title>
        <authorList>
            <consortium name="US DOE Joint Genome Institute (JGI-PGF)"/>
            <person name="Lucas S."/>
            <person name="Copeland A."/>
            <person name="Lapidus A."/>
            <person name="Glavina del Rio T."/>
            <person name="Dalin E."/>
            <person name="Tice H."/>
            <person name="Bruce D."/>
            <person name="Goodwin L."/>
            <person name="Pitluck S."/>
            <person name="Kyrpides N."/>
            <person name="Mavromatis K."/>
            <person name="Ivanova N."/>
            <person name="Mikhailova N."/>
            <person name="Chertkov O."/>
            <person name="Brettin T."/>
            <person name="Detter J.C."/>
            <person name="Han C."/>
            <person name="Larimer F."/>
            <person name="Land M."/>
            <person name="Hauser L."/>
            <person name="Markowitz V."/>
            <person name="Cheng J.-F."/>
            <person name="Hugenholtz P."/>
            <person name="Woyke T."/>
            <person name="Wu D."/>
            <person name="Jando M."/>
            <person name="Schneider S."/>
            <person name="Klenk H.-P."/>
            <person name="Eisen J.A."/>
        </authorList>
    </citation>
    <scope>NUCLEOTIDE SEQUENCE [LARGE SCALE GENOMIC DNA]</scope>
    <source>
        <strain evidence="2">ATCC 19993 / DSM 43833 / CBS 139.67 / JCM 10125 / KCTC 9307 / NBRC 14880 / R51</strain>
    </source>
</reference>
<sequence>MIAQALRQAFKAAAEPKIANRFGTQMARKIENRG</sequence>
<protein>
    <submittedName>
        <fullName evidence="1">Uncharacterized protein</fullName>
    </submittedName>
</protein>
<dbReference type="AlphaFoldDB" id="D6Y4L2"/>